<name>A0ABS4PL23_9PSEU</name>
<evidence type="ECO:0000313" key="4">
    <source>
        <dbReference type="Proteomes" id="UP000741013"/>
    </source>
</evidence>
<dbReference type="SUPFAM" id="SSF49329">
    <property type="entry name" value="Cu,Zn superoxide dismutase-like"/>
    <property type="match status" value="1"/>
</dbReference>
<protein>
    <submittedName>
        <fullName evidence="3">Cu-Zn family superoxide dismutase</fullName>
        <ecNumber evidence="3">1.15.1.1</ecNumber>
    </submittedName>
</protein>
<reference evidence="3 4" key="1">
    <citation type="submission" date="2021-03" db="EMBL/GenBank/DDBJ databases">
        <title>Sequencing the genomes of 1000 actinobacteria strains.</title>
        <authorList>
            <person name="Klenk H.-P."/>
        </authorList>
    </citation>
    <scope>NUCLEOTIDE SEQUENCE [LARGE SCALE GENOMIC DNA]</scope>
    <source>
        <strain evidence="3 4">DSM 45510</strain>
    </source>
</reference>
<proteinExistence type="inferred from homology"/>
<evidence type="ECO:0000256" key="1">
    <source>
        <dbReference type="ARBA" id="ARBA00010457"/>
    </source>
</evidence>
<keyword evidence="4" id="KW-1185">Reference proteome</keyword>
<sequence length="184" mass="18962">MRRLVPALLAVPLLALAAPASAAPGDFEVVTASGVFGSAAPAYTYQPDLVPAGATARVFAASAPELGTSVTLLVTGLRADREYGAHAHTRPCGASGTNAGPHYQKQVDPVSPSVDPAYANPENEIWLDLTTDRTGTGIGATHVGWQFDTDRRAGSVVVHETHTHTDPGHAGTAGARLACLNVTF</sequence>
<feature type="chain" id="PRO_5047132991" evidence="2">
    <location>
        <begin position="23"/>
        <end position="184"/>
    </location>
</feature>
<evidence type="ECO:0000256" key="2">
    <source>
        <dbReference type="SAM" id="SignalP"/>
    </source>
</evidence>
<dbReference type="RefSeq" id="WP_209663730.1">
    <property type="nucleotide sequence ID" value="NZ_JAGGMS010000001.1"/>
</dbReference>
<dbReference type="InterPro" id="IPR036423">
    <property type="entry name" value="SOD-like_Cu/Zn_dom_sf"/>
</dbReference>
<accession>A0ABS4PL23</accession>
<feature type="signal peptide" evidence="2">
    <location>
        <begin position="1"/>
        <end position="22"/>
    </location>
</feature>
<dbReference type="GO" id="GO:0004784">
    <property type="term" value="F:superoxide dismutase activity"/>
    <property type="evidence" value="ECO:0007669"/>
    <property type="project" value="UniProtKB-EC"/>
</dbReference>
<evidence type="ECO:0000313" key="3">
    <source>
        <dbReference type="EMBL" id="MBP2180111.1"/>
    </source>
</evidence>
<dbReference type="Gene3D" id="2.60.40.200">
    <property type="entry name" value="Superoxide dismutase, copper/zinc binding domain"/>
    <property type="match status" value="1"/>
</dbReference>
<keyword evidence="2" id="KW-0732">Signal</keyword>
<dbReference type="Proteomes" id="UP000741013">
    <property type="component" value="Unassembled WGS sequence"/>
</dbReference>
<dbReference type="EMBL" id="JAGGMS010000001">
    <property type="protein sequence ID" value="MBP2180111.1"/>
    <property type="molecule type" value="Genomic_DNA"/>
</dbReference>
<comment type="caution">
    <text evidence="3">The sequence shown here is derived from an EMBL/GenBank/DDBJ whole genome shotgun (WGS) entry which is preliminary data.</text>
</comment>
<comment type="similarity">
    <text evidence="1">Belongs to the Cu-Zn superoxide dismutase family.</text>
</comment>
<keyword evidence="3" id="KW-0560">Oxidoreductase</keyword>
<dbReference type="EC" id="1.15.1.1" evidence="3"/>
<organism evidence="3 4">
    <name type="scientific">Amycolatopsis magusensis</name>
    <dbReference type="NCBI Taxonomy" id="882444"/>
    <lineage>
        <taxon>Bacteria</taxon>
        <taxon>Bacillati</taxon>
        <taxon>Actinomycetota</taxon>
        <taxon>Actinomycetes</taxon>
        <taxon>Pseudonocardiales</taxon>
        <taxon>Pseudonocardiaceae</taxon>
        <taxon>Amycolatopsis</taxon>
    </lineage>
</organism>
<gene>
    <name evidence="3" type="ORF">JOM49_001637</name>
</gene>